<comment type="caution">
    <text evidence="1">The sequence shown here is derived from an EMBL/GenBank/DDBJ whole genome shotgun (WGS) entry which is preliminary data.</text>
</comment>
<accession>Q4T3N5</accession>
<name>Q4T3N5_TETNG</name>
<evidence type="ECO:0000313" key="1">
    <source>
        <dbReference type="EMBL" id="CAF92497.1"/>
    </source>
</evidence>
<reference evidence="1" key="1">
    <citation type="journal article" date="2004" name="Nature">
        <title>Genome duplication in the teleost fish Tetraodon nigroviridis reveals the early vertebrate proto-karyotype.</title>
        <authorList>
            <person name="Jaillon O."/>
            <person name="Aury J.-M."/>
            <person name="Brunet F."/>
            <person name="Petit J.-L."/>
            <person name="Stange-Thomann N."/>
            <person name="Mauceli E."/>
            <person name="Bouneau L."/>
            <person name="Fischer C."/>
            <person name="Ozouf-Costaz C."/>
            <person name="Bernot A."/>
            <person name="Nicaud S."/>
            <person name="Jaffe D."/>
            <person name="Fisher S."/>
            <person name="Lutfalla G."/>
            <person name="Dossat C."/>
            <person name="Segurens B."/>
            <person name="Dasilva C."/>
            <person name="Salanoubat M."/>
            <person name="Levy M."/>
            <person name="Boudet N."/>
            <person name="Castellano S."/>
            <person name="Anthouard V."/>
            <person name="Jubin C."/>
            <person name="Castelli V."/>
            <person name="Katinka M."/>
            <person name="Vacherie B."/>
            <person name="Biemont C."/>
            <person name="Skalli Z."/>
            <person name="Cattolico L."/>
            <person name="Poulain J."/>
            <person name="De Berardinis V."/>
            <person name="Cruaud C."/>
            <person name="Duprat S."/>
            <person name="Brottier P."/>
            <person name="Coutanceau J.-P."/>
            <person name="Gouzy J."/>
            <person name="Parra G."/>
            <person name="Lardier G."/>
            <person name="Chapple C."/>
            <person name="McKernan K.J."/>
            <person name="McEwan P."/>
            <person name="Bosak S."/>
            <person name="Kellis M."/>
            <person name="Volff J.-N."/>
            <person name="Guigo R."/>
            <person name="Zody M.C."/>
            <person name="Mesirov J."/>
            <person name="Lindblad-Toh K."/>
            <person name="Birren B."/>
            <person name="Nusbaum C."/>
            <person name="Kahn D."/>
            <person name="Robinson-Rechavi M."/>
            <person name="Laudet V."/>
            <person name="Schachter V."/>
            <person name="Quetier F."/>
            <person name="Saurin W."/>
            <person name="Scarpelli C."/>
            <person name="Wincker P."/>
            <person name="Lander E.S."/>
            <person name="Weissenbach J."/>
            <person name="Roest Crollius H."/>
        </authorList>
    </citation>
    <scope>NUCLEOTIDE SEQUENCE [LARGE SCALE GENOMIC DNA]</scope>
</reference>
<reference evidence="1" key="2">
    <citation type="submission" date="2004-02" db="EMBL/GenBank/DDBJ databases">
        <authorList>
            <consortium name="Genoscope"/>
            <consortium name="Whitehead Institute Centre for Genome Research"/>
        </authorList>
    </citation>
    <scope>NUCLEOTIDE SEQUENCE</scope>
</reference>
<dbReference type="EMBL" id="CAAE01009978">
    <property type="protein sequence ID" value="CAF92497.1"/>
    <property type="molecule type" value="Genomic_DNA"/>
</dbReference>
<feature type="non-terminal residue" evidence="1">
    <location>
        <position position="28"/>
    </location>
</feature>
<protein>
    <submittedName>
        <fullName evidence="1">(spotted green pufferfish) hypothetical protein</fullName>
    </submittedName>
</protein>
<dbReference type="AlphaFoldDB" id="Q4T3N5"/>
<dbReference type="KEGG" id="tng:GSTEN00007715G001"/>
<organism evidence="1">
    <name type="scientific">Tetraodon nigroviridis</name>
    <name type="common">Spotted green pufferfish</name>
    <name type="synonym">Chelonodon nigroviridis</name>
    <dbReference type="NCBI Taxonomy" id="99883"/>
    <lineage>
        <taxon>Eukaryota</taxon>
        <taxon>Metazoa</taxon>
        <taxon>Chordata</taxon>
        <taxon>Craniata</taxon>
        <taxon>Vertebrata</taxon>
        <taxon>Euteleostomi</taxon>
        <taxon>Actinopterygii</taxon>
        <taxon>Neopterygii</taxon>
        <taxon>Teleostei</taxon>
        <taxon>Neoteleostei</taxon>
        <taxon>Acanthomorphata</taxon>
        <taxon>Eupercaria</taxon>
        <taxon>Tetraodontiformes</taxon>
        <taxon>Tetradontoidea</taxon>
        <taxon>Tetraodontidae</taxon>
        <taxon>Tetraodon</taxon>
    </lineage>
</organism>
<sequence>EELREAVALLTAQQTSLEIIVNMCCSDG</sequence>
<feature type="non-terminal residue" evidence="1">
    <location>
        <position position="1"/>
    </location>
</feature>
<gene>
    <name evidence="1" type="ORF">GSTENG00007715001</name>
</gene>
<proteinExistence type="predicted"/>